<dbReference type="EMBL" id="CP058561">
    <property type="protein sequence ID" value="QUH30792.1"/>
    <property type="molecule type" value="Genomic_DNA"/>
</dbReference>
<protein>
    <submittedName>
        <fullName evidence="4">Cellobiose phosphorylase</fullName>
    </submittedName>
</protein>
<feature type="domain" description="Glycoside phosphorylase super sandwich" evidence="1">
    <location>
        <begin position="306"/>
        <end position="555"/>
    </location>
</feature>
<dbReference type="Pfam" id="PF21270">
    <property type="entry name" value="SOGP_4th"/>
    <property type="match status" value="1"/>
</dbReference>
<dbReference type="AlphaFoldDB" id="A0A8J8MDB7"/>
<accession>A0A8J8MDB7</accession>
<dbReference type="InterPro" id="IPR048771">
    <property type="entry name" value="SOGP_2nd"/>
</dbReference>
<evidence type="ECO:0000259" key="2">
    <source>
        <dbReference type="Pfam" id="PF21270"/>
    </source>
</evidence>
<evidence type="ECO:0000259" key="1">
    <source>
        <dbReference type="Pfam" id="PF21250"/>
    </source>
</evidence>
<name>A0A8J8MDB7_9FIRM</name>
<feature type="domain" description="SOGP N-terminal" evidence="3">
    <location>
        <begin position="21"/>
        <end position="242"/>
    </location>
</feature>
<dbReference type="InterPro" id="IPR048773">
    <property type="entry name" value="SOGP_C"/>
</dbReference>
<evidence type="ECO:0000259" key="3">
    <source>
        <dbReference type="Pfam" id="PF21958"/>
    </source>
</evidence>
<dbReference type="InterPro" id="IPR008928">
    <property type="entry name" value="6-hairpin_glycosidase_sf"/>
</dbReference>
<feature type="domain" description="Glycoside phosphorylase C-terminal" evidence="2">
    <location>
        <begin position="1024"/>
        <end position="1113"/>
    </location>
</feature>
<dbReference type="GO" id="GO:0005975">
    <property type="term" value="P:carbohydrate metabolic process"/>
    <property type="evidence" value="ECO:0007669"/>
    <property type="project" value="InterPro"/>
</dbReference>
<dbReference type="PANTHER" id="PTHR37469:SF2">
    <property type="entry name" value="CELLOBIONIC ACID PHOSPHORYLASE"/>
    <property type="match status" value="1"/>
</dbReference>
<dbReference type="InterPro" id="IPR012341">
    <property type="entry name" value="6hp_glycosidase-like_sf"/>
</dbReference>
<gene>
    <name evidence="4" type="ORF">HYG85_18445</name>
</gene>
<dbReference type="KEGG" id="vgu:HYG85_18445"/>
<dbReference type="PANTHER" id="PTHR37469">
    <property type="entry name" value="CELLOBIONIC ACID PHOSPHORYLASE-RELATED"/>
    <property type="match status" value="1"/>
</dbReference>
<dbReference type="SUPFAM" id="SSF48208">
    <property type="entry name" value="Six-hairpin glycosidases"/>
    <property type="match status" value="1"/>
</dbReference>
<dbReference type="InterPro" id="IPR052047">
    <property type="entry name" value="GH94_Enzymes"/>
</dbReference>
<dbReference type="Pfam" id="PF21958">
    <property type="entry name" value="SOGP_N"/>
    <property type="match status" value="1"/>
</dbReference>
<evidence type="ECO:0000313" key="4">
    <source>
        <dbReference type="EMBL" id="QUH30792.1"/>
    </source>
</evidence>
<dbReference type="Pfam" id="PF21250">
    <property type="entry name" value="SOGP_2nd"/>
    <property type="match status" value="1"/>
</dbReference>
<proteinExistence type="predicted"/>
<sequence length="1115" mass="128624">MRLRQENNLISIKKDSTQFAFLDTGDLREIRNNEIMINQMIGDPIYGSINNIYLRIYKDTKIENYKLLGINSNSLFSYNDESVRWEGNIEGIIYKITLTLVNESTWCYDIILDGNNETVDIVYGQDISIADKGGVLANELYISQYIDHKVLKGKCGYIISSRQNQKQSCGYPYIQQGSKDIEIVGYSTDQSQFFGKSYKKNNQEVALEGNLENENYQYELSYIALQTEKITLDKPVNFGFYGVFQMNFKKAVSAIEFNEEKENAWKYIDKAKKDDFIRVKKVSLSNSIGEPLYSDAFSDHELDKYFPTRILEERAQDKLLSFFSNGHRHIVLQEKELLEERPSGHIIANAIDEKKISKETITSTNYMYGVFNSQLVAGNTSLNKMVSQTRGTLNIQKNSGQRIYIKCNGRYRILTLPAAYEMGQNFARWYYKVDGDMLIVTSYVAADSSDVILEIKSELDRAYEMLITNQLVMGEHEFQNQCEAEIDNNRIVLRPDSNSFTAGVYEKLHYTIKLNGSQMDVIQDNIFFEDDKVRNGTLLTLKIMPSSSVQLIISGNLGYREDKTYNYSFETEKKKYDEFYERLTCGFSLDLPGKDNSDLVKINEIFWWYTHNAMVHYAVPHGLEQPGGAAWGTRDICQGPIEYFMATQHYEVVRDIIIEIYSHQFFENKEWPQWFMIDDYHIQQEDCHGDVVLWPLKVVGDYLRVTGDVDILNKSIGFRNIDGSIANEQRTLLEHMKYAVDTIKQRFMHDTTLISYAGGDWDDTLQPASEELKEKLVSSWTVALTYQVIKQLGEVLEQVDKDWSKELIGLSEAINKDFNELLIKGEVIAGFAYFENEKDMEYMLHPEDSKTGIEYRLLPMTRSIISELVSKQQADMNISIIDEHLNCTDGVRLMNRPASYKGGVIEYFKRAEQASNVGREISLNYIHAHIRYIEAVAKLGLAQETWEAMMKINPILIKEKVPNAEIRQSNTYFSSSEGMFNDRYIYQENFDKLRNGDIGVKGGWRIYSSGPGIYLNQIISNILGIRMTSDSIIIDPILSKDLDGLIMNYNYMRKPVKWIYHIKGDTGTIRKVIVNDKEIDFDIIDNEYRQGGAIIDKNIFEDILKQEGIVNIYVE</sequence>
<organism evidence="4 5">
    <name type="scientific">Vallitalea guaymasensis</name>
    <dbReference type="NCBI Taxonomy" id="1185412"/>
    <lineage>
        <taxon>Bacteria</taxon>
        <taxon>Bacillati</taxon>
        <taxon>Bacillota</taxon>
        <taxon>Clostridia</taxon>
        <taxon>Lachnospirales</taxon>
        <taxon>Vallitaleaceae</taxon>
        <taxon>Vallitalea</taxon>
    </lineage>
</organism>
<dbReference type="Gene3D" id="1.50.10.10">
    <property type="match status" value="1"/>
</dbReference>
<dbReference type="Proteomes" id="UP000677305">
    <property type="component" value="Chromosome"/>
</dbReference>
<keyword evidence="5" id="KW-1185">Reference proteome</keyword>
<dbReference type="RefSeq" id="WP_212690915.1">
    <property type="nucleotide sequence ID" value="NZ_CP058561.1"/>
</dbReference>
<reference evidence="4 5" key="1">
    <citation type="submission" date="2020-07" db="EMBL/GenBank/DDBJ databases">
        <title>Vallitalea guaymasensis genome.</title>
        <authorList>
            <person name="Postec A."/>
        </authorList>
    </citation>
    <scope>NUCLEOTIDE SEQUENCE [LARGE SCALE GENOMIC DNA]</scope>
    <source>
        <strain evidence="4 5">Ra1766G1</strain>
    </source>
</reference>
<dbReference type="InterPro" id="IPR053831">
    <property type="entry name" value="SOGP_N"/>
</dbReference>
<evidence type="ECO:0000313" key="5">
    <source>
        <dbReference type="Proteomes" id="UP000677305"/>
    </source>
</evidence>